<keyword evidence="8" id="KW-1185">Reference proteome</keyword>
<proteinExistence type="predicted"/>
<keyword evidence="3 6" id="KW-0812">Transmembrane</keyword>
<keyword evidence="5 6" id="KW-0472">Membrane</keyword>
<evidence type="ECO:0000313" key="7">
    <source>
        <dbReference type="EMBL" id="KAK0746374.1"/>
    </source>
</evidence>
<dbReference type="AlphaFoldDB" id="A0AA40EVL2"/>
<evidence type="ECO:0000256" key="5">
    <source>
        <dbReference type="ARBA" id="ARBA00023136"/>
    </source>
</evidence>
<dbReference type="InterPro" id="IPR036259">
    <property type="entry name" value="MFS_trans_sf"/>
</dbReference>
<evidence type="ECO:0000313" key="8">
    <source>
        <dbReference type="Proteomes" id="UP001172155"/>
    </source>
</evidence>
<dbReference type="Proteomes" id="UP001172155">
    <property type="component" value="Unassembled WGS sequence"/>
</dbReference>
<evidence type="ECO:0008006" key="9">
    <source>
        <dbReference type="Google" id="ProtNLM"/>
    </source>
</evidence>
<dbReference type="Gene3D" id="1.20.1250.20">
    <property type="entry name" value="MFS general substrate transporter like domains"/>
    <property type="match status" value="1"/>
</dbReference>
<sequence length="227" mass="24938">MSDMENRGKRVMPPKEEPKYLVGIGLEEDAVAVVREIARINRQYTTLTIHDLKACEPEGYVDEDKTLRVINRRLLTVGVGRVRKLFGTKRLALSTGLIMAIWSLVGLAYPLYSAFLPYIQATRGSEFGDGSNNITFRNSMIIAVLGIPGELMGAYLVERPHIGRKGTLALSAVVTGVMLYGSTSARTSTALLGRNCGFSFSGNVMYAVLDSFTPELFPTPQRGRGMR</sequence>
<reference evidence="7" key="1">
    <citation type="submission" date="2023-06" db="EMBL/GenBank/DDBJ databases">
        <title>Genome-scale phylogeny and comparative genomics of the fungal order Sordariales.</title>
        <authorList>
            <consortium name="Lawrence Berkeley National Laboratory"/>
            <person name="Hensen N."/>
            <person name="Bonometti L."/>
            <person name="Westerberg I."/>
            <person name="Brannstrom I.O."/>
            <person name="Guillou S."/>
            <person name="Cros-Aarteil S."/>
            <person name="Calhoun S."/>
            <person name="Haridas S."/>
            <person name="Kuo A."/>
            <person name="Mondo S."/>
            <person name="Pangilinan J."/>
            <person name="Riley R."/>
            <person name="LaButti K."/>
            <person name="Andreopoulos B."/>
            <person name="Lipzen A."/>
            <person name="Chen C."/>
            <person name="Yanf M."/>
            <person name="Daum C."/>
            <person name="Ng V."/>
            <person name="Clum A."/>
            <person name="Steindorff A."/>
            <person name="Ohm R."/>
            <person name="Martin F."/>
            <person name="Silar P."/>
            <person name="Natvig D."/>
            <person name="Lalanne C."/>
            <person name="Gautier V."/>
            <person name="Ament-velasquez S.L."/>
            <person name="Kruys A."/>
            <person name="Hutchinson M.I."/>
            <person name="Powell A.J."/>
            <person name="Barry K."/>
            <person name="Miller A.N."/>
            <person name="Grigoriev I.V."/>
            <person name="Debuchy R."/>
            <person name="Gladieux P."/>
            <person name="Thoren M.H."/>
            <person name="Johannesson H."/>
        </authorList>
    </citation>
    <scope>NUCLEOTIDE SEQUENCE</scope>
    <source>
        <strain evidence="7">SMH3187-1</strain>
    </source>
</reference>
<comment type="subcellular location">
    <subcellularLocation>
        <location evidence="1">Membrane</location>
        <topology evidence="1">Multi-pass membrane protein</topology>
    </subcellularLocation>
</comment>
<dbReference type="GO" id="GO:0016020">
    <property type="term" value="C:membrane"/>
    <property type="evidence" value="ECO:0007669"/>
    <property type="project" value="UniProtKB-SubCell"/>
</dbReference>
<accession>A0AA40EVL2</accession>
<name>A0AA40EVL2_9PEZI</name>
<organism evidence="7 8">
    <name type="scientific">Schizothecium vesticola</name>
    <dbReference type="NCBI Taxonomy" id="314040"/>
    <lineage>
        <taxon>Eukaryota</taxon>
        <taxon>Fungi</taxon>
        <taxon>Dikarya</taxon>
        <taxon>Ascomycota</taxon>
        <taxon>Pezizomycotina</taxon>
        <taxon>Sordariomycetes</taxon>
        <taxon>Sordariomycetidae</taxon>
        <taxon>Sordariales</taxon>
        <taxon>Schizotheciaceae</taxon>
        <taxon>Schizothecium</taxon>
    </lineage>
</organism>
<protein>
    <recommendedName>
        <fullName evidence="9">Major facilitator superfamily (MFS) profile domain-containing protein</fullName>
    </recommendedName>
</protein>
<dbReference type="SUPFAM" id="SSF103473">
    <property type="entry name" value="MFS general substrate transporter"/>
    <property type="match status" value="1"/>
</dbReference>
<dbReference type="EMBL" id="JAUKUD010000004">
    <property type="protein sequence ID" value="KAK0746374.1"/>
    <property type="molecule type" value="Genomic_DNA"/>
</dbReference>
<keyword evidence="2" id="KW-0813">Transport</keyword>
<evidence type="ECO:0000256" key="6">
    <source>
        <dbReference type="SAM" id="Phobius"/>
    </source>
</evidence>
<keyword evidence="4 6" id="KW-1133">Transmembrane helix</keyword>
<evidence type="ECO:0000256" key="3">
    <source>
        <dbReference type="ARBA" id="ARBA00022692"/>
    </source>
</evidence>
<evidence type="ECO:0000256" key="2">
    <source>
        <dbReference type="ARBA" id="ARBA00022448"/>
    </source>
</evidence>
<dbReference type="PANTHER" id="PTHR23511:SF12">
    <property type="entry name" value="TRANSPORTER, PUTATIVE (AFU_ORTHOLOGUE AFUA_7G01740)-RELATED"/>
    <property type="match status" value="1"/>
</dbReference>
<evidence type="ECO:0000256" key="4">
    <source>
        <dbReference type="ARBA" id="ARBA00022989"/>
    </source>
</evidence>
<feature type="transmembrane region" description="Helical" evidence="6">
    <location>
        <begin position="139"/>
        <end position="157"/>
    </location>
</feature>
<feature type="transmembrane region" description="Helical" evidence="6">
    <location>
        <begin position="91"/>
        <end position="119"/>
    </location>
</feature>
<comment type="caution">
    <text evidence="7">The sequence shown here is derived from an EMBL/GenBank/DDBJ whole genome shotgun (WGS) entry which is preliminary data.</text>
</comment>
<gene>
    <name evidence="7" type="ORF">B0T18DRAFT_411496</name>
</gene>
<dbReference type="PANTHER" id="PTHR23511">
    <property type="entry name" value="SYNAPTIC VESICLE GLYCOPROTEIN 2"/>
    <property type="match status" value="1"/>
</dbReference>
<evidence type="ECO:0000256" key="1">
    <source>
        <dbReference type="ARBA" id="ARBA00004141"/>
    </source>
</evidence>